<accession>A0A4Q7N7W9</accession>
<dbReference type="InterPro" id="IPR000792">
    <property type="entry name" value="Tscrpt_reg_LuxR_C"/>
</dbReference>
<keyword evidence="2" id="KW-0238">DNA-binding</keyword>
<dbReference type="SUPFAM" id="SSF52172">
    <property type="entry name" value="CheY-like"/>
    <property type="match status" value="1"/>
</dbReference>
<dbReference type="PROSITE" id="PS50043">
    <property type="entry name" value="HTH_LUXR_2"/>
    <property type="match status" value="1"/>
</dbReference>
<dbReference type="InterPro" id="IPR011006">
    <property type="entry name" value="CheY-like_superfamily"/>
</dbReference>
<dbReference type="Pfam" id="PF00196">
    <property type="entry name" value="GerE"/>
    <property type="match status" value="1"/>
</dbReference>
<sequence>MTDLSLSAPVLVVDDEPLVRQRILRLLADLGYSPSALVACATLAEARFHLDSGARFPFALIDLGLPDGSGLELIEILHARDAQAGILVISTCTTEDVILAALKLGASGYVLKERDDQEIAMSVRSALRGGAPIDPFVARRLLTLLPPPASPAPAPAEAPLSKREREILELVAQGHTNREIAEQLFVSPHTAACHIKNIYRKLAVTSRTRAIHEARSLGLL</sequence>
<feature type="modified residue" description="4-aspartylphosphate" evidence="3">
    <location>
        <position position="62"/>
    </location>
</feature>
<name>A0A4Q7N7W9_9BURK</name>
<reference evidence="6 7" key="1">
    <citation type="submission" date="2019-02" db="EMBL/GenBank/DDBJ databases">
        <title>Genomic Encyclopedia of Type Strains, Phase IV (KMG-IV): sequencing the most valuable type-strain genomes for metagenomic binning, comparative biology and taxonomic classification.</title>
        <authorList>
            <person name="Goeker M."/>
        </authorList>
    </citation>
    <scope>NUCLEOTIDE SEQUENCE [LARGE SCALE GENOMIC DNA]</scope>
    <source>
        <strain evidence="6 7">K24</strain>
    </source>
</reference>
<evidence type="ECO:0000259" key="5">
    <source>
        <dbReference type="PROSITE" id="PS50110"/>
    </source>
</evidence>
<dbReference type="GO" id="GO:0006355">
    <property type="term" value="P:regulation of DNA-templated transcription"/>
    <property type="evidence" value="ECO:0007669"/>
    <property type="project" value="InterPro"/>
</dbReference>
<dbReference type="InterPro" id="IPR016032">
    <property type="entry name" value="Sig_transdc_resp-reg_C-effctor"/>
</dbReference>
<proteinExistence type="predicted"/>
<dbReference type="OrthoDB" id="3623000at2"/>
<evidence type="ECO:0000256" key="1">
    <source>
        <dbReference type="ARBA" id="ARBA00022553"/>
    </source>
</evidence>
<dbReference type="Proteomes" id="UP000292445">
    <property type="component" value="Unassembled WGS sequence"/>
</dbReference>
<dbReference type="Gene3D" id="1.10.10.10">
    <property type="entry name" value="Winged helix-like DNA-binding domain superfamily/Winged helix DNA-binding domain"/>
    <property type="match status" value="1"/>
</dbReference>
<feature type="domain" description="Response regulatory" evidence="5">
    <location>
        <begin position="9"/>
        <end position="127"/>
    </location>
</feature>
<comment type="caution">
    <text evidence="6">The sequence shown here is derived from an EMBL/GenBank/DDBJ whole genome shotgun (WGS) entry which is preliminary data.</text>
</comment>
<gene>
    <name evidence="6" type="ORF">EV675_4761</name>
</gene>
<dbReference type="GO" id="GO:0000160">
    <property type="term" value="P:phosphorelay signal transduction system"/>
    <property type="evidence" value="ECO:0007669"/>
    <property type="project" value="InterPro"/>
</dbReference>
<dbReference type="PANTHER" id="PTHR43214">
    <property type="entry name" value="TWO-COMPONENT RESPONSE REGULATOR"/>
    <property type="match status" value="1"/>
</dbReference>
<dbReference type="Pfam" id="PF00072">
    <property type="entry name" value="Response_reg"/>
    <property type="match status" value="1"/>
</dbReference>
<dbReference type="RefSeq" id="WP_130360643.1">
    <property type="nucleotide sequence ID" value="NZ_SGXC01000003.1"/>
</dbReference>
<evidence type="ECO:0000256" key="2">
    <source>
        <dbReference type="ARBA" id="ARBA00023125"/>
    </source>
</evidence>
<keyword evidence="1 3" id="KW-0597">Phosphoprotein</keyword>
<dbReference type="InterPro" id="IPR001789">
    <property type="entry name" value="Sig_transdc_resp-reg_receiver"/>
</dbReference>
<keyword evidence="7" id="KW-1185">Reference proteome</keyword>
<dbReference type="EMBL" id="SGXC01000003">
    <property type="protein sequence ID" value="RZS78120.1"/>
    <property type="molecule type" value="Genomic_DNA"/>
</dbReference>
<dbReference type="SMART" id="SM00448">
    <property type="entry name" value="REC"/>
    <property type="match status" value="1"/>
</dbReference>
<evidence type="ECO:0000256" key="3">
    <source>
        <dbReference type="PROSITE-ProRule" id="PRU00169"/>
    </source>
</evidence>
<dbReference type="SUPFAM" id="SSF46894">
    <property type="entry name" value="C-terminal effector domain of the bipartite response regulators"/>
    <property type="match status" value="1"/>
</dbReference>
<dbReference type="CDD" id="cd06170">
    <property type="entry name" value="LuxR_C_like"/>
    <property type="match status" value="1"/>
</dbReference>
<dbReference type="Gene3D" id="3.40.50.2300">
    <property type="match status" value="1"/>
</dbReference>
<dbReference type="InterPro" id="IPR058245">
    <property type="entry name" value="NreC/VraR/RcsB-like_REC"/>
</dbReference>
<dbReference type="PROSITE" id="PS50110">
    <property type="entry name" value="RESPONSE_REGULATORY"/>
    <property type="match status" value="1"/>
</dbReference>
<protein>
    <submittedName>
        <fullName evidence="6">LuxR family two component transcriptional regulator</fullName>
    </submittedName>
</protein>
<feature type="domain" description="HTH luxR-type" evidence="4">
    <location>
        <begin position="153"/>
        <end position="218"/>
    </location>
</feature>
<organism evidence="6 7">
    <name type="scientific">Pigmentiphaga kullae</name>
    <dbReference type="NCBI Taxonomy" id="151784"/>
    <lineage>
        <taxon>Bacteria</taxon>
        <taxon>Pseudomonadati</taxon>
        <taxon>Pseudomonadota</taxon>
        <taxon>Betaproteobacteria</taxon>
        <taxon>Burkholderiales</taxon>
        <taxon>Alcaligenaceae</taxon>
        <taxon>Pigmentiphaga</taxon>
    </lineage>
</organism>
<dbReference type="SMART" id="SM00421">
    <property type="entry name" value="HTH_LUXR"/>
    <property type="match status" value="1"/>
</dbReference>
<dbReference type="PANTHER" id="PTHR43214:SF43">
    <property type="entry name" value="TWO-COMPONENT RESPONSE REGULATOR"/>
    <property type="match status" value="1"/>
</dbReference>
<dbReference type="InterPro" id="IPR039420">
    <property type="entry name" value="WalR-like"/>
</dbReference>
<dbReference type="AlphaFoldDB" id="A0A4Q7N7W9"/>
<dbReference type="GO" id="GO:0003677">
    <property type="term" value="F:DNA binding"/>
    <property type="evidence" value="ECO:0007669"/>
    <property type="project" value="UniProtKB-KW"/>
</dbReference>
<evidence type="ECO:0000313" key="6">
    <source>
        <dbReference type="EMBL" id="RZS78120.1"/>
    </source>
</evidence>
<evidence type="ECO:0000313" key="7">
    <source>
        <dbReference type="Proteomes" id="UP000292445"/>
    </source>
</evidence>
<evidence type="ECO:0000259" key="4">
    <source>
        <dbReference type="PROSITE" id="PS50043"/>
    </source>
</evidence>
<dbReference type="CDD" id="cd17535">
    <property type="entry name" value="REC_NarL-like"/>
    <property type="match status" value="1"/>
</dbReference>
<dbReference type="PRINTS" id="PR00038">
    <property type="entry name" value="HTHLUXR"/>
</dbReference>
<dbReference type="InterPro" id="IPR036388">
    <property type="entry name" value="WH-like_DNA-bd_sf"/>
</dbReference>